<dbReference type="RefSeq" id="WP_108978264.1">
    <property type="nucleotide sequence ID" value="NZ_BFBB01000009.1"/>
</dbReference>
<organism evidence="2 3">
    <name type="scientific">Leptospira ryugenii</name>
    <dbReference type="NCBI Taxonomy" id="1917863"/>
    <lineage>
        <taxon>Bacteria</taxon>
        <taxon>Pseudomonadati</taxon>
        <taxon>Spirochaetota</taxon>
        <taxon>Spirochaetia</taxon>
        <taxon>Leptospirales</taxon>
        <taxon>Leptospiraceae</taxon>
        <taxon>Leptospira</taxon>
    </lineage>
</organism>
<evidence type="ECO:0000313" key="3">
    <source>
        <dbReference type="Proteomes" id="UP000245133"/>
    </source>
</evidence>
<reference evidence="2 3" key="1">
    <citation type="submission" date="2018-02" db="EMBL/GenBank/DDBJ databases">
        <title>Novel Leptospira species isolated from soil and water in Japan.</title>
        <authorList>
            <person name="Nakao R."/>
            <person name="Masuzawa T."/>
        </authorList>
    </citation>
    <scope>NUCLEOTIDE SEQUENCE [LARGE SCALE GENOMIC DNA]</scope>
    <source>
        <strain evidence="2 3">YH101</strain>
    </source>
</reference>
<dbReference type="Proteomes" id="UP000245133">
    <property type="component" value="Unassembled WGS sequence"/>
</dbReference>
<dbReference type="AlphaFoldDB" id="A0A2P2E4R8"/>
<dbReference type="EMBL" id="BFBB01000009">
    <property type="protein sequence ID" value="GBF51873.1"/>
    <property type="molecule type" value="Genomic_DNA"/>
</dbReference>
<accession>A0A2P2E4R8</accession>
<keyword evidence="3" id="KW-1185">Reference proteome</keyword>
<sequence length="49" mass="5818">MTESDILIVYKGLRLPVLVLAIGYIIYYVYKVRTKEEVERPAQRMLEED</sequence>
<gene>
    <name evidence="2" type="ORF">LPTSP4_34110</name>
</gene>
<feature type="transmembrane region" description="Helical" evidence="1">
    <location>
        <begin position="12"/>
        <end position="30"/>
    </location>
</feature>
<name>A0A2P2E4R8_9LEPT</name>
<keyword evidence="1" id="KW-0812">Transmembrane</keyword>
<keyword evidence="1" id="KW-0472">Membrane</keyword>
<keyword evidence="1" id="KW-1133">Transmembrane helix</keyword>
<comment type="caution">
    <text evidence="2">The sequence shown here is derived from an EMBL/GenBank/DDBJ whole genome shotgun (WGS) entry which is preliminary data.</text>
</comment>
<protein>
    <submittedName>
        <fullName evidence="2">Cytochrome oxidase maturation protein</fullName>
    </submittedName>
</protein>
<proteinExistence type="predicted"/>
<evidence type="ECO:0000256" key="1">
    <source>
        <dbReference type="SAM" id="Phobius"/>
    </source>
</evidence>
<evidence type="ECO:0000313" key="2">
    <source>
        <dbReference type="EMBL" id="GBF51873.1"/>
    </source>
</evidence>
<dbReference type="OrthoDB" id="339942at2"/>